<feature type="transmembrane region" description="Helical" evidence="1">
    <location>
        <begin position="5"/>
        <end position="21"/>
    </location>
</feature>
<evidence type="ECO:0000256" key="1">
    <source>
        <dbReference type="SAM" id="Phobius"/>
    </source>
</evidence>
<keyword evidence="1" id="KW-0812">Transmembrane</keyword>
<accession>A0AAX6G6N5</accession>
<evidence type="ECO:0000313" key="2">
    <source>
        <dbReference type="EMBL" id="KAJ6823841.1"/>
    </source>
</evidence>
<reference evidence="2" key="1">
    <citation type="journal article" date="2023" name="GigaByte">
        <title>Genome assembly of the bearded iris, Iris pallida Lam.</title>
        <authorList>
            <person name="Bruccoleri R.E."/>
            <person name="Oakeley E.J."/>
            <person name="Faust A.M.E."/>
            <person name="Altorfer M."/>
            <person name="Dessus-Babus S."/>
            <person name="Burckhardt D."/>
            <person name="Oertli M."/>
            <person name="Naumann U."/>
            <person name="Petersen F."/>
            <person name="Wong J."/>
        </authorList>
    </citation>
    <scope>NUCLEOTIDE SEQUENCE</scope>
    <source>
        <strain evidence="2">GSM-AAB239-AS_SAM_17_03QT</strain>
    </source>
</reference>
<evidence type="ECO:0000313" key="3">
    <source>
        <dbReference type="Proteomes" id="UP001140949"/>
    </source>
</evidence>
<protein>
    <recommendedName>
        <fullName evidence="4">Photosystem II protein I</fullName>
    </recommendedName>
</protein>
<gene>
    <name evidence="2" type="ORF">M6B38_129245</name>
</gene>
<sequence>MRRRLVFEPSLSLLFLIFYFSRPKFD</sequence>
<proteinExistence type="predicted"/>
<reference evidence="2" key="2">
    <citation type="submission" date="2023-04" db="EMBL/GenBank/DDBJ databases">
        <authorList>
            <person name="Bruccoleri R.E."/>
            <person name="Oakeley E.J."/>
            <person name="Faust A.-M."/>
            <person name="Dessus-Babus S."/>
            <person name="Altorfer M."/>
            <person name="Burckhardt D."/>
            <person name="Oertli M."/>
            <person name="Naumann U."/>
            <person name="Petersen F."/>
            <person name="Wong J."/>
        </authorList>
    </citation>
    <scope>NUCLEOTIDE SEQUENCE</scope>
    <source>
        <strain evidence="2">GSM-AAB239-AS_SAM_17_03QT</strain>
        <tissue evidence="2">Leaf</tissue>
    </source>
</reference>
<keyword evidence="1" id="KW-1133">Transmembrane helix</keyword>
<dbReference type="Proteomes" id="UP001140949">
    <property type="component" value="Unassembled WGS sequence"/>
</dbReference>
<comment type="caution">
    <text evidence="2">The sequence shown here is derived from an EMBL/GenBank/DDBJ whole genome shotgun (WGS) entry which is preliminary data.</text>
</comment>
<dbReference type="EMBL" id="JANAVB010022597">
    <property type="protein sequence ID" value="KAJ6823841.1"/>
    <property type="molecule type" value="Genomic_DNA"/>
</dbReference>
<organism evidence="2 3">
    <name type="scientific">Iris pallida</name>
    <name type="common">Sweet iris</name>
    <dbReference type="NCBI Taxonomy" id="29817"/>
    <lineage>
        <taxon>Eukaryota</taxon>
        <taxon>Viridiplantae</taxon>
        <taxon>Streptophyta</taxon>
        <taxon>Embryophyta</taxon>
        <taxon>Tracheophyta</taxon>
        <taxon>Spermatophyta</taxon>
        <taxon>Magnoliopsida</taxon>
        <taxon>Liliopsida</taxon>
        <taxon>Asparagales</taxon>
        <taxon>Iridaceae</taxon>
        <taxon>Iridoideae</taxon>
        <taxon>Irideae</taxon>
        <taxon>Iris</taxon>
    </lineage>
</organism>
<name>A0AAX6G6N5_IRIPA</name>
<keyword evidence="1" id="KW-0472">Membrane</keyword>
<dbReference type="AlphaFoldDB" id="A0AAX6G6N5"/>
<evidence type="ECO:0008006" key="4">
    <source>
        <dbReference type="Google" id="ProtNLM"/>
    </source>
</evidence>
<keyword evidence="3" id="KW-1185">Reference proteome</keyword>